<dbReference type="EMBL" id="JASBWU010000015">
    <property type="protein sequence ID" value="KAJ9115802.1"/>
    <property type="molecule type" value="Genomic_DNA"/>
</dbReference>
<name>A0ACC2WZ63_9TREE</name>
<protein>
    <submittedName>
        <fullName evidence="1">Uncharacterized protein</fullName>
    </submittedName>
</protein>
<dbReference type="Proteomes" id="UP001243375">
    <property type="component" value="Unassembled WGS sequence"/>
</dbReference>
<keyword evidence="2" id="KW-1185">Reference proteome</keyword>
<proteinExistence type="predicted"/>
<sequence length="168" mass="19074">MIHTVSDEHCTWVTLLDGTEWTAAESGEGEVIRVFSTSEVRTEAAHVHCRVEKEDQVSEFRLASQSQVALFILLTFIPLVQFLYDADLYKGLHEQSLAIFYPSALVTFRRMSLLATSTPAAGEMTFEPEFRNEQRFLPRTGHQSALNRISDVEKRAIPRRLLEGESSK</sequence>
<accession>A0ACC2WZ63</accession>
<reference evidence="1" key="1">
    <citation type="submission" date="2023-04" db="EMBL/GenBank/DDBJ databases">
        <title>Draft Genome sequencing of Naganishia species isolated from polar environments using Oxford Nanopore Technology.</title>
        <authorList>
            <person name="Leo P."/>
            <person name="Venkateswaran K."/>
        </authorList>
    </citation>
    <scope>NUCLEOTIDE SEQUENCE</scope>
    <source>
        <strain evidence="1">MNA-CCFEE 5425</strain>
    </source>
</reference>
<evidence type="ECO:0000313" key="2">
    <source>
        <dbReference type="Proteomes" id="UP001243375"/>
    </source>
</evidence>
<comment type="caution">
    <text evidence="1">The sequence shown here is derived from an EMBL/GenBank/DDBJ whole genome shotgun (WGS) entry which is preliminary data.</text>
</comment>
<organism evidence="1 2">
    <name type="scientific">Naganishia vaughanmartiniae</name>
    <dbReference type="NCBI Taxonomy" id="1424756"/>
    <lineage>
        <taxon>Eukaryota</taxon>
        <taxon>Fungi</taxon>
        <taxon>Dikarya</taxon>
        <taxon>Basidiomycota</taxon>
        <taxon>Agaricomycotina</taxon>
        <taxon>Tremellomycetes</taxon>
        <taxon>Filobasidiales</taxon>
        <taxon>Filobasidiaceae</taxon>
        <taxon>Naganishia</taxon>
    </lineage>
</organism>
<evidence type="ECO:0000313" key="1">
    <source>
        <dbReference type="EMBL" id="KAJ9115802.1"/>
    </source>
</evidence>
<gene>
    <name evidence="1" type="ORF">QFC22_004943</name>
</gene>